<proteinExistence type="predicted"/>
<comment type="caution">
    <text evidence="1">The sequence shown here is derived from an EMBL/GenBank/DDBJ whole genome shotgun (WGS) entry which is preliminary data.</text>
</comment>
<accession>A0A9P0P2T6</accession>
<reference evidence="1" key="1">
    <citation type="submission" date="2022-03" db="EMBL/GenBank/DDBJ databases">
        <authorList>
            <person name="Sayadi A."/>
        </authorList>
    </citation>
    <scope>NUCLEOTIDE SEQUENCE</scope>
</reference>
<keyword evidence="2" id="KW-1185">Reference proteome</keyword>
<evidence type="ECO:0000313" key="2">
    <source>
        <dbReference type="Proteomes" id="UP001152888"/>
    </source>
</evidence>
<organism evidence="1 2">
    <name type="scientific">Acanthoscelides obtectus</name>
    <name type="common">Bean weevil</name>
    <name type="synonym">Bruchus obtectus</name>
    <dbReference type="NCBI Taxonomy" id="200917"/>
    <lineage>
        <taxon>Eukaryota</taxon>
        <taxon>Metazoa</taxon>
        <taxon>Ecdysozoa</taxon>
        <taxon>Arthropoda</taxon>
        <taxon>Hexapoda</taxon>
        <taxon>Insecta</taxon>
        <taxon>Pterygota</taxon>
        <taxon>Neoptera</taxon>
        <taxon>Endopterygota</taxon>
        <taxon>Coleoptera</taxon>
        <taxon>Polyphaga</taxon>
        <taxon>Cucujiformia</taxon>
        <taxon>Chrysomeloidea</taxon>
        <taxon>Chrysomelidae</taxon>
        <taxon>Bruchinae</taxon>
        <taxon>Bruchini</taxon>
        <taxon>Acanthoscelides</taxon>
    </lineage>
</organism>
<dbReference type="AlphaFoldDB" id="A0A9P0P2T6"/>
<dbReference type="EMBL" id="CAKOFQ010006756">
    <property type="protein sequence ID" value="CAH1968767.1"/>
    <property type="molecule type" value="Genomic_DNA"/>
</dbReference>
<sequence>MPLKPQCHQSHPQQINEVKLIFKVQFIFTYKSSIRLAFDLELIVASFNNKLDGRWGPLDIAVDRDGQMCACCMHTCSLARVRVAFPLSPVSPYSPTVPNGCLGRRPSW</sequence>
<protein>
    <submittedName>
        <fullName evidence="1">Uncharacterized protein</fullName>
    </submittedName>
</protein>
<name>A0A9P0P2T6_ACAOB</name>
<evidence type="ECO:0000313" key="1">
    <source>
        <dbReference type="EMBL" id="CAH1968767.1"/>
    </source>
</evidence>
<gene>
    <name evidence="1" type="ORF">ACAOBT_LOCUS8054</name>
</gene>
<dbReference type="Proteomes" id="UP001152888">
    <property type="component" value="Unassembled WGS sequence"/>
</dbReference>